<proteinExistence type="inferred from homology"/>
<gene>
    <name evidence="6" type="ORF">KK060_24960</name>
</gene>
<dbReference type="NCBIfam" id="NF033592">
    <property type="entry name" value="transpos_IS4_1"/>
    <property type="match status" value="1"/>
</dbReference>
<dbReference type="InterPro" id="IPR012337">
    <property type="entry name" value="RNaseH-like_sf"/>
</dbReference>
<comment type="similarity">
    <text evidence="1">Belongs to the transposase 11 family.</text>
</comment>
<keyword evidence="3" id="KW-0238">DNA-binding</keyword>
<reference evidence="6 7" key="1">
    <citation type="submission" date="2021-05" db="EMBL/GenBank/DDBJ databases">
        <title>A Polyphasic approach of four new species of the genus Ohtaekwangia: Ohtaekwangia histidinii sp. nov., Ohtaekwangia cretensis sp. nov., Ohtaekwangia indiensis sp. nov., Ohtaekwangia reichenbachii sp. nov. from diverse environment.</title>
        <authorList>
            <person name="Octaviana S."/>
        </authorList>
    </citation>
    <scope>NUCLEOTIDE SEQUENCE [LARGE SCALE GENOMIC DNA]</scope>
    <source>
        <strain evidence="6 7">PWU20</strain>
    </source>
</reference>
<keyword evidence="2" id="KW-0815">Transposition</keyword>
<feature type="domain" description="Transposase IS4-like" evidence="5">
    <location>
        <begin position="119"/>
        <end position="368"/>
    </location>
</feature>
<keyword evidence="7" id="KW-1185">Reference proteome</keyword>
<accession>A0ABS5VYR4</accession>
<dbReference type="Pfam" id="PF01609">
    <property type="entry name" value="DDE_Tnp_1"/>
    <property type="match status" value="1"/>
</dbReference>
<evidence type="ECO:0000256" key="1">
    <source>
        <dbReference type="ARBA" id="ARBA00010075"/>
    </source>
</evidence>
<evidence type="ECO:0000259" key="5">
    <source>
        <dbReference type="Pfam" id="PF01609"/>
    </source>
</evidence>
<comment type="caution">
    <text evidence="6">The sequence shown here is derived from an EMBL/GenBank/DDBJ whole genome shotgun (WGS) entry which is preliminary data.</text>
</comment>
<dbReference type="EMBL" id="JAHESD010000147">
    <property type="protein sequence ID" value="MBT1706548.1"/>
    <property type="molecule type" value="Genomic_DNA"/>
</dbReference>
<protein>
    <submittedName>
        <fullName evidence="6">IS4 family transposase</fullName>
    </submittedName>
</protein>
<sequence length="453" mass="53083">MESSFIRKSSAIFNERIKGYFSSDFLERLARKHKFVQRKSTLTAQQFVDLLMFASKSPNQLSLEDLVNDYSVQHGLDISKQALHQRFNDFSVTFLAELLEEQLSKHLLPVKKSEDYKQFNRIRVKDSTRFSVPSEYAQTYKGQGGIGTVAQISIQYEYDLLYGKPIVLSLTSACRNDQQDSKETLANIEKGDLLIRDLAYTSQGYIQHIEKAEAYYLNRLNSKWKIFDQNGVEIDLSKIHKRLKRYSIPLMEIDAFIKIGKEDIQTRLIVSKVNNQTYNKRLHKAQIAAGSKGYKLTDKFKTCAALNLFITNIPKQWMKAAQVRATYSLRWQIELTFKVWKSQANISKIKSMKLQRFQCQLLAKFLWILLHWKMLWLIQEWIVNYTKNQYYKCSIWKFYKVAFLLSGLLRQVLHNVKSPVDWIAKLIANAERKYLTELKNKKLNTQKILYSLA</sequence>
<evidence type="ECO:0000256" key="3">
    <source>
        <dbReference type="ARBA" id="ARBA00023125"/>
    </source>
</evidence>
<dbReference type="PANTHER" id="PTHR33258:SF1">
    <property type="entry name" value="TRANSPOSASE INSL FOR INSERTION SEQUENCE ELEMENT IS186A-RELATED"/>
    <property type="match status" value="1"/>
</dbReference>
<dbReference type="InterPro" id="IPR002559">
    <property type="entry name" value="Transposase_11"/>
</dbReference>
<dbReference type="InterPro" id="IPR047952">
    <property type="entry name" value="Transpos_IS4"/>
</dbReference>
<name>A0ABS5VYR4_9BACT</name>
<keyword evidence="4" id="KW-0233">DNA recombination</keyword>
<dbReference type="Proteomes" id="UP000772618">
    <property type="component" value="Unassembled WGS sequence"/>
</dbReference>
<dbReference type="SUPFAM" id="SSF53098">
    <property type="entry name" value="Ribonuclease H-like"/>
    <property type="match status" value="1"/>
</dbReference>
<evidence type="ECO:0000313" key="7">
    <source>
        <dbReference type="Proteomes" id="UP000772618"/>
    </source>
</evidence>
<evidence type="ECO:0000256" key="4">
    <source>
        <dbReference type="ARBA" id="ARBA00023172"/>
    </source>
</evidence>
<dbReference type="PANTHER" id="PTHR33258">
    <property type="entry name" value="TRANSPOSASE INSL FOR INSERTION SEQUENCE ELEMENT IS186A-RELATED"/>
    <property type="match status" value="1"/>
</dbReference>
<organism evidence="6 7">
    <name type="scientific">Chryseosolibacter indicus</name>
    <dbReference type="NCBI Taxonomy" id="2782351"/>
    <lineage>
        <taxon>Bacteria</taxon>
        <taxon>Pseudomonadati</taxon>
        <taxon>Bacteroidota</taxon>
        <taxon>Cytophagia</taxon>
        <taxon>Cytophagales</taxon>
        <taxon>Chryseotaleaceae</taxon>
        <taxon>Chryseosolibacter</taxon>
    </lineage>
</organism>
<evidence type="ECO:0000313" key="6">
    <source>
        <dbReference type="EMBL" id="MBT1706548.1"/>
    </source>
</evidence>
<evidence type="ECO:0000256" key="2">
    <source>
        <dbReference type="ARBA" id="ARBA00022578"/>
    </source>
</evidence>